<feature type="transmembrane region" description="Helical" evidence="1">
    <location>
        <begin position="317"/>
        <end position="339"/>
    </location>
</feature>
<feature type="transmembrane region" description="Helical" evidence="1">
    <location>
        <begin position="84"/>
        <end position="106"/>
    </location>
</feature>
<keyword evidence="1" id="KW-0472">Membrane</keyword>
<keyword evidence="3" id="KW-1185">Reference proteome</keyword>
<evidence type="ECO:0000313" key="3">
    <source>
        <dbReference type="Proteomes" id="UP001174932"/>
    </source>
</evidence>
<feature type="transmembrane region" description="Helical" evidence="1">
    <location>
        <begin position="259"/>
        <end position="282"/>
    </location>
</feature>
<dbReference type="EMBL" id="JAUOZU010000003">
    <property type="protein sequence ID" value="MDO6963169.1"/>
    <property type="molecule type" value="Genomic_DNA"/>
</dbReference>
<comment type="caution">
    <text evidence="2">The sequence shown here is derived from an EMBL/GenBank/DDBJ whole genome shotgun (WGS) entry which is preliminary data.</text>
</comment>
<organism evidence="2 3">
    <name type="scientific">Rhizobium alvei</name>
    <dbReference type="NCBI Taxonomy" id="1132659"/>
    <lineage>
        <taxon>Bacteria</taxon>
        <taxon>Pseudomonadati</taxon>
        <taxon>Pseudomonadota</taxon>
        <taxon>Alphaproteobacteria</taxon>
        <taxon>Hyphomicrobiales</taxon>
        <taxon>Rhizobiaceae</taxon>
        <taxon>Rhizobium/Agrobacterium group</taxon>
        <taxon>Rhizobium</taxon>
    </lineage>
</organism>
<sequence length="347" mass="35166">MTPVEGAHGAFCLVILMDLYLSLAAHSLLSAPVLFFALGFLASLAGGHIALPGGVGKMLALYLMLSIGFKGGVSVATHGLNAEMAWALTIGIVLSATMPLIGNAILSATTSLGARDRAAIAAHYGSISIVTFAAGSDALVRLGITFDGAMVAVAAAMEAPAILTALWLIFRSPSPGGDAAVADKRLNAALRDVVLNVTIVILIGAFAIGAITGEAGMKDLSGFIVDPFRGALCLFLIDLGAIAGAGLKKEWRRISPLLLGFAVLMPLIGAALALTASALAGLSVGNTALMVTLAASASYIAVPAAMRIAVPDARPELYLSLSLGLTFPFNLLLGLPVYVGLAQMTGG</sequence>
<protein>
    <submittedName>
        <fullName evidence="2">Sodium-dependent bicarbonate transport family permease</fullName>
    </submittedName>
</protein>
<feature type="transmembrane region" description="Helical" evidence="1">
    <location>
        <begin position="228"/>
        <end position="247"/>
    </location>
</feature>
<feature type="transmembrane region" description="Helical" evidence="1">
    <location>
        <begin position="148"/>
        <end position="170"/>
    </location>
</feature>
<feature type="transmembrane region" description="Helical" evidence="1">
    <location>
        <begin position="288"/>
        <end position="310"/>
    </location>
</feature>
<dbReference type="InterPro" id="IPR010293">
    <property type="entry name" value="Sbt_1"/>
</dbReference>
<reference evidence="2" key="1">
    <citation type="journal article" date="2015" name="Int. J. Syst. Evol. Microbiol.">
        <title>Rhizobium alvei sp. nov., isolated from a freshwater river.</title>
        <authorList>
            <person name="Sheu S.Y."/>
            <person name="Huang H.W."/>
            <person name="Young C.C."/>
            <person name="Chen W.M."/>
        </authorList>
    </citation>
    <scope>NUCLEOTIDE SEQUENCE</scope>
    <source>
        <strain evidence="2">TNR-22</strain>
    </source>
</reference>
<reference evidence="2" key="2">
    <citation type="submission" date="2023-07" db="EMBL/GenBank/DDBJ databases">
        <authorList>
            <person name="Shen H."/>
        </authorList>
    </citation>
    <scope>NUCLEOTIDE SEQUENCE</scope>
    <source>
        <strain evidence="2">TNR-22</strain>
    </source>
</reference>
<keyword evidence="1" id="KW-1133">Transmembrane helix</keyword>
<dbReference type="Proteomes" id="UP001174932">
    <property type="component" value="Unassembled WGS sequence"/>
</dbReference>
<feature type="transmembrane region" description="Helical" evidence="1">
    <location>
        <begin position="31"/>
        <end position="51"/>
    </location>
</feature>
<name>A0ABT8YHL1_9HYPH</name>
<feature type="transmembrane region" description="Helical" evidence="1">
    <location>
        <begin position="58"/>
        <end position="78"/>
    </location>
</feature>
<evidence type="ECO:0000256" key="1">
    <source>
        <dbReference type="SAM" id="Phobius"/>
    </source>
</evidence>
<proteinExistence type="predicted"/>
<keyword evidence="1" id="KW-0812">Transmembrane</keyword>
<dbReference type="Pfam" id="PF05982">
    <property type="entry name" value="Sbt_1"/>
    <property type="match status" value="1"/>
</dbReference>
<dbReference type="PANTHER" id="PTHR40400">
    <property type="entry name" value="SLR1512 PROTEIN"/>
    <property type="match status" value="1"/>
</dbReference>
<gene>
    <name evidence="2" type="ORF">Q4481_04320</name>
</gene>
<feature type="transmembrane region" description="Helical" evidence="1">
    <location>
        <begin position="118"/>
        <end position="136"/>
    </location>
</feature>
<evidence type="ECO:0000313" key="2">
    <source>
        <dbReference type="EMBL" id="MDO6963169.1"/>
    </source>
</evidence>
<feature type="transmembrane region" description="Helical" evidence="1">
    <location>
        <begin position="193"/>
        <end position="213"/>
    </location>
</feature>
<accession>A0ABT8YHL1</accession>
<dbReference type="PANTHER" id="PTHR40400:SF1">
    <property type="entry name" value="SLR1512 PROTEIN"/>
    <property type="match status" value="1"/>
</dbReference>
<dbReference type="RefSeq" id="WP_304375059.1">
    <property type="nucleotide sequence ID" value="NZ_JAUOZU010000003.1"/>
</dbReference>